<accession>A0A371G3B6</accession>
<dbReference type="Pfam" id="PF03732">
    <property type="entry name" value="Retrotrans_gag"/>
    <property type="match status" value="1"/>
</dbReference>
<dbReference type="AlphaFoldDB" id="A0A371G3B6"/>
<evidence type="ECO:0000256" key="1">
    <source>
        <dbReference type="SAM" id="MobiDB-lite"/>
    </source>
</evidence>
<keyword evidence="4" id="KW-1185">Reference proteome</keyword>
<feature type="compositionally biased region" description="Polar residues" evidence="1">
    <location>
        <begin position="151"/>
        <end position="167"/>
    </location>
</feature>
<feature type="non-terminal residue" evidence="3">
    <location>
        <position position="1"/>
    </location>
</feature>
<comment type="caution">
    <text evidence="3">The sequence shown here is derived from an EMBL/GenBank/DDBJ whole genome shotgun (WGS) entry which is preliminary data.</text>
</comment>
<evidence type="ECO:0000259" key="2">
    <source>
        <dbReference type="Pfam" id="PF03732"/>
    </source>
</evidence>
<dbReference type="InterPro" id="IPR005162">
    <property type="entry name" value="Retrotrans_gag_dom"/>
</dbReference>
<feature type="region of interest" description="Disordered" evidence="1">
    <location>
        <begin position="113"/>
        <end position="167"/>
    </location>
</feature>
<dbReference type="PANTHER" id="PTHR33223:SF10">
    <property type="entry name" value="AMINOTRANSFERASE-LIKE PLANT MOBILE DOMAIN-CONTAINING PROTEIN"/>
    <property type="match status" value="1"/>
</dbReference>
<gene>
    <name evidence="3" type="ORF">CR513_33787</name>
</gene>
<reference evidence="3" key="1">
    <citation type="submission" date="2018-05" db="EMBL/GenBank/DDBJ databases">
        <title>Draft genome of Mucuna pruriens seed.</title>
        <authorList>
            <person name="Nnadi N.E."/>
            <person name="Vos R."/>
            <person name="Hasami M.H."/>
            <person name="Devisetty U.K."/>
            <person name="Aguiy J.C."/>
        </authorList>
    </citation>
    <scope>NUCLEOTIDE SEQUENCE [LARGE SCALE GENOMIC DNA]</scope>
    <source>
        <strain evidence="3">JCA_2017</strain>
    </source>
</reference>
<evidence type="ECO:0000313" key="4">
    <source>
        <dbReference type="Proteomes" id="UP000257109"/>
    </source>
</evidence>
<organism evidence="3 4">
    <name type="scientific">Mucuna pruriens</name>
    <name type="common">Velvet bean</name>
    <name type="synonym">Dolichos pruriens</name>
    <dbReference type="NCBI Taxonomy" id="157652"/>
    <lineage>
        <taxon>Eukaryota</taxon>
        <taxon>Viridiplantae</taxon>
        <taxon>Streptophyta</taxon>
        <taxon>Embryophyta</taxon>
        <taxon>Tracheophyta</taxon>
        <taxon>Spermatophyta</taxon>
        <taxon>Magnoliopsida</taxon>
        <taxon>eudicotyledons</taxon>
        <taxon>Gunneridae</taxon>
        <taxon>Pentapetalae</taxon>
        <taxon>rosids</taxon>
        <taxon>fabids</taxon>
        <taxon>Fabales</taxon>
        <taxon>Fabaceae</taxon>
        <taxon>Papilionoideae</taxon>
        <taxon>50 kb inversion clade</taxon>
        <taxon>NPAAA clade</taxon>
        <taxon>indigoferoid/millettioid clade</taxon>
        <taxon>Phaseoleae</taxon>
        <taxon>Mucuna</taxon>
    </lineage>
</organism>
<dbReference type="OrthoDB" id="1425436at2759"/>
<proteinExistence type="predicted"/>
<dbReference type="PANTHER" id="PTHR33223">
    <property type="entry name" value="CCHC-TYPE DOMAIN-CONTAINING PROTEIN"/>
    <property type="match status" value="1"/>
</dbReference>
<dbReference type="EMBL" id="QJKJ01006880">
    <property type="protein sequence ID" value="RDX85066.1"/>
    <property type="molecule type" value="Genomic_DNA"/>
</dbReference>
<protein>
    <recommendedName>
        <fullName evidence="2">Retrotransposon gag domain-containing protein</fullName>
    </recommendedName>
</protein>
<name>A0A371G3B6_MUCPR</name>
<dbReference type="Proteomes" id="UP000257109">
    <property type="component" value="Unassembled WGS sequence"/>
</dbReference>
<feature type="domain" description="Retrotransposon gag" evidence="2">
    <location>
        <begin position="13"/>
        <end position="89"/>
    </location>
</feature>
<evidence type="ECO:0000313" key="3">
    <source>
        <dbReference type="EMBL" id="RDX85066.1"/>
    </source>
</evidence>
<sequence length="167" mass="18774">MYISGGNDQLSCKLFPGTLRGVAMQWMVTLPPRSIQTFSELAGSFVSQFAANKVKRLEVANLFDIKQAKDESLKSYLARFNKATVQVDDPDQKFFGLKASPFSDALALRRPSSMDEIQAQAEKHVEMEDDQIERIGANKNETKDNRRPAQQRGNPAQQIQTQARNPQ</sequence>